<dbReference type="EMBL" id="JAPNNL010000009">
    <property type="protein sequence ID" value="MDA0632567.1"/>
    <property type="molecule type" value="Genomic_DNA"/>
</dbReference>
<evidence type="ECO:0008006" key="4">
    <source>
        <dbReference type="Google" id="ProtNLM"/>
    </source>
</evidence>
<feature type="transmembrane region" description="Helical" evidence="1">
    <location>
        <begin position="185"/>
        <end position="203"/>
    </location>
</feature>
<keyword evidence="1" id="KW-0812">Transmembrane</keyword>
<dbReference type="RefSeq" id="WP_270153342.1">
    <property type="nucleotide sequence ID" value="NZ_JAPNNL010000009.1"/>
</dbReference>
<feature type="transmembrane region" description="Helical" evidence="1">
    <location>
        <begin position="75"/>
        <end position="94"/>
    </location>
</feature>
<sequence>MTDDGERVASPEETLRLIETQRATAVRALHGDPLLLYTPWGVAWLLGFGALFLRYGLDGVPYAPISHGAALGVHLSLQVVAGAFAATGIVRMSSQVRGESSAKGMMYGYAWFVGMVLMSVICARFSSALDPLGAGLLWAGVSLLVVAVLYMAGGALFGQWPMFFMGVWVAAVNGLGVILGAGWHALLSAVLLGGGQIAAGILLRRRA</sequence>
<feature type="transmembrane region" description="Helical" evidence="1">
    <location>
        <begin position="106"/>
        <end position="126"/>
    </location>
</feature>
<keyword evidence="1" id="KW-0472">Membrane</keyword>
<accession>A0ABT4S5V0</accession>
<keyword evidence="1" id="KW-1133">Transmembrane helix</keyword>
<feature type="transmembrane region" description="Helical" evidence="1">
    <location>
        <begin position="132"/>
        <end position="153"/>
    </location>
</feature>
<gene>
    <name evidence="2" type="ORF">OUY22_03995</name>
</gene>
<proteinExistence type="predicted"/>
<evidence type="ECO:0000256" key="1">
    <source>
        <dbReference type="SAM" id="Phobius"/>
    </source>
</evidence>
<evidence type="ECO:0000313" key="2">
    <source>
        <dbReference type="EMBL" id="MDA0632567.1"/>
    </source>
</evidence>
<evidence type="ECO:0000313" key="3">
    <source>
        <dbReference type="Proteomes" id="UP001144036"/>
    </source>
</evidence>
<dbReference type="Proteomes" id="UP001144036">
    <property type="component" value="Unassembled WGS sequence"/>
</dbReference>
<organism evidence="2 3">
    <name type="scientific">Nonomuraea corallina</name>
    <dbReference type="NCBI Taxonomy" id="2989783"/>
    <lineage>
        <taxon>Bacteria</taxon>
        <taxon>Bacillati</taxon>
        <taxon>Actinomycetota</taxon>
        <taxon>Actinomycetes</taxon>
        <taxon>Streptosporangiales</taxon>
        <taxon>Streptosporangiaceae</taxon>
        <taxon>Nonomuraea</taxon>
    </lineage>
</organism>
<name>A0ABT4S5V0_9ACTN</name>
<reference evidence="2" key="1">
    <citation type="submission" date="2022-11" db="EMBL/GenBank/DDBJ databases">
        <title>Nonomuraea corallina sp. nov., a new species of the genus Nonomuraea isolated from sea side sediment in Thai sea.</title>
        <authorList>
            <person name="Ngamcharungchit C."/>
            <person name="Matsumoto A."/>
            <person name="Suriyachadkun C."/>
            <person name="Panbangred W."/>
            <person name="Inahashi Y."/>
            <person name="Intra B."/>
        </authorList>
    </citation>
    <scope>NUCLEOTIDE SEQUENCE</scope>
    <source>
        <strain evidence="2">MCN248</strain>
    </source>
</reference>
<comment type="caution">
    <text evidence="2">The sequence shown here is derived from an EMBL/GenBank/DDBJ whole genome shotgun (WGS) entry which is preliminary data.</text>
</comment>
<keyword evidence="3" id="KW-1185">Reference proteome</keyword>
<feature type="transmembrane region" description="Helical" evidence="1">
    <location>
        <begin position="34"/>
        <end position="55"/>
    </location>
</feature>
<protein>
    <recommendedName>
        <fullName evidence="4">Transporter</fullName>
    </recommendedName>
</protein>